<dbReference type="EMBL" id="CP090168">
    <property type="protein sequence ID" value="UJO18903.1"/>
    <property type="molecule type" value="Genomic_DNA"/>
</dbReference>
<dbReference type="Proteomes" id="UP000756132">
    <property type="component" value="Chromosome 6"/>
</dbReference>
<sequence>MTGRPCDEPQTARFPFLAGCCSIECEQYHKPVAGRIRLLDPQGYNAELDRDILLDVGGMLVDVGASREIGWYDRGEWVYWLNDPMWELGRTNLTDEEQEKYCGVVDEFESGLRQLEEGLPQSLPVMCGGDGEVDALEVGKQEGEGLGVSA</sequence>
<accession>A0A9Q8PAH3</accession>
<evidence type="ECO:0000313" key="2">
    <source>
        <dbReference type="Proteomes" id="UP000756132"/>
    </source>
</evidence>
<dbReference type="KEGG" id="ffu:CLAFUR5_07333"/>
<dbReference type="RefSeq" id="XP_047763269.1">
    <property type="nucleotide sequence ID" value="XM_047906481.1"/>
</dbReference>
<dbReference type="GeneID" id="71987211"/>
<keyword evidence="2" id="KW-1185">Reference proteome</keyword>
<reference evidence="1" key="2">
    <citation type="journal article" date="2022" name="Microb. Genom.">
        <title>A chromosome-scale genome assembly of the tomato pathogen Cladosporium fulvum reveals a compartmentalized genome architecture and the presence of a dispensable chromosome.</title>
        <authorList>
            <person name="Zaccaron A.Z."/>
            <person name="Chen L.H."/>
            <person name="Samaras A."/>
            <person name="Stergiopoulos I."/>
        </authorList>
    </citation>
    <scope>NUCLEOTIDE SEQUENCE</scope>
    <source>
        <strain evidence="1">Race5_Kim</strain>
    </source>
</reference>
<gene>
    <name evidence="1" type="ORF">CLAFUR5_07333</name>
</gene>
<dbReference type="AlphaFoldDB" id="A0A9Q8PAH3"/>
<reference evidence="1" key="1">
    <citation type="submission" date="2021-12" db="EMBL/GenBank/DDBJ databases">
        <authorList>
            <person name="Zaccaron A."/>
            <person name="Stergiopoulos I."/>
        </authorList>
    </citation>
    <scope>NUCLEOTIDE SEQUENCE</scope>
    <source>
        <strain evidence="1">Race5_Kim</strain>
    </source>
</reference>
<proteinExistence type="predicted"/>
<organism evidence="1 2">
    <name type="scientific">Passalora fulva</name>
    <name type="common">Tomato leaf mold</name>
    <name type="synonym">Cladosporium fulvum</name>
    <dbReference type="NCBI Taxonomy" id="5499"/>
    <lineage>
        <taxon>Eukaryota</taxon>
        <taxon>Fungi</taxon>
        <taxon>Dikarya</taxon>
        <taxon>Ascomycota</taxon>
        <taxon>Pezizomycotina</taxon>
        <taxon>Dothideomycetes</taxon>
        <taxon>Dothideomycetidae</taxon>
        <taxon>Mycosphaerellales</taxon>
        <taxon>Mycosphaerellaceae</taxon>
        <taxon>Fulvia</taxon>
    </lineage>
</organism>
<name>A0A9Q8PAH3_PASFU</name>
<evidence type="ECO:0000313" key="1">
    <source>
        <dbReference type="EMBL" id="UJO18903.1"/>
    </source>
</evidence>
<protein>
    <submittedName>
        <fullName evidence="1">Uncharacterized protein</fullName>
    </submittedName>
</protein>